<organism evidence="2">
    <name type="scientific">Brugia timori</name>
    <dbReference type="NCBI Taxonomy" id="42155"/>
    <lineage>
        <taxon>Eukaryota</taxon>
        <taxon>Metazoa</taxon>
        <taxon>Ecdysozoa</taxon>
        <taxon>Nematoda</taxon>
        <taxon>Chromadorea</taxon>
        <taxon>Rhabditida</taxon>
        <taxon>Spirurina</taxon>
        <taxon>Spiruromorpha</taxon>
        <taxon>Filarioidea</taxon>
        <taxon>Onchocercidae</taxon>
        <taxon>Brugia</taxon>
    </lineage>
</organism>
<dbReference type="AlphaFoldDB" id="A0A0R3QIN3"/>
<feature type="compositionally biased region" description="Basic residues" evidence="1">
    <location>
        <begin position="1"/>
        <end position="16"/>
    </location>
</feature>
<dbReference type="Gene3D" id="3.30.160.60">
    <property type="entry name" value="Classic Zinc Finger"/>
    <property type="match status" value="1"/>
</dbReference>
<feature type="region of interest" description="Disordered" evidence="1">
    <location>
        <begin position="1"/>
        <end position="36"/>
    </location>
</feature>
<evidence type="ECO:0000313" key="2">
    <source>
        <dbReference type="WBParaSite" id="BTMF_0000627301-mRNA-1"/>
    </source>
</evidence>
<dbReference type="WBParaSite" id="BTMF_0000627301-mRNA-1">
    <property type="protein sequence ID" value="BTMF_0000627301-mRNA-1"/>
    <property type="gene ID" value="BTMF_0000627301"/>
</dbReference>
<reference evidence="2" key="1">
    <citation type="submission" date="2017-02" db="UniProtKB">
        <authorList>
            <consortium name="WormBaseParasite"/>
        </authorList>
    </citation>
    <scope>IDENTIFICATION</scope>
</reference>
<proteinExistence type="predicted"/>
<name>A0A0R3QIN3_9BILA</name>
<accession>A0A0R3QIN3</accession>
<sequence length="65" mass="7288">LISHKSSKVHRQRLKRLREPVYTQHEAEESVGNGSQKDIGNSIATLIVHLRNNEEFGCCTAGRST</sequence>
<dbReference type="STRING" id="42155.A0A0R3QIN3"/>
<evidence type="ECO:0000256" key="1">
    <source>
        <dbReference type="SAM" id="MobiDB-lite"/>
    </source>
</evidence>
<protein>
    <submittedName>
        <fullName evidence="2">Zinc finger protein</fullName>
    </submittedName>
</protein>